<organism evidence="1 2">
    <name type="scientific">Eumeta variegata</name>
    <name type="common">Bagworm moth</name>
    <name type="synonym">Eumeta japonica</name>
    <dbReference type="NCBI Taxonomy" id="151549"/>
    <lineage>
        <taxon>Eukaryota</taxon>
        <taxon>Metazoa</taxon>
        <taxon>Ecdysozoa</taxon>
        <taxon>Arthropoda</taxon>
        <taxon>Hexapoda</taxon>
        <taxon>Insecta</taxon>
        <taxon>Pterygota</taxon>
        <taxon>Neoptera</taxon>
        <taxon>Endopterygota</taxon>
        <taxon>Lepidoptera</taxon>
        <taxon>Glossata</taxon>
        <taxon>Ditrysia</taxon>
        <taxon>Tineoidea</taxon>
        <taxon>Psychidae</taxon>
        <taxon>Oiketicinae</taxon>
        <taxon>Eumeta</taxon>
    </lineage>
</organism>
<reference evidence="1 2" key="1">
    <citation type="journal article" date="2019" name="Commun. Biol.">
        <title>The bagworm genome reveals a unique fibroin gene that provides high tensile strength.</title>
        <authorList>
            <person name="Kono N."/>
            <person name="Nakamura H."/>
            <person name="Ohtoshi R."/>
            <person name="Tomita M."/>
            <person name="Numata K."/>
            <person name="Arakawa K."/>
        </authorList>
    </citation>
    <scope>NUCLEOTIDE SEQUENCE [LARGE SCALE GENOMIC DNA]</scope>
</reference>
<name>A0A4C1TA94_EUMVA</name>
<keyword evidence="2" id="KW-1185">Reference proteome</keyword>
<gene>
    <name evidence="1" type="ORF">EVAR_92929_1</name>
</gene>
<evidence type="ECO:0000313" key="2">
    <source>
        <dbReference type="Proteomes" id="UP000299102"/>
    </source>
</evidence>
<dbReference type="EMBL" id="BGZK01000046">
    <property type="protein sequence ID" value="GBP11423.1"/>
    <property type="molecule type" value="Genomic_DNA"/>
</dbReference>
<dbReference type="AlphaFoldDB" id="A0A4C1TA94"/>
<comment type="caution">
    <text evidence="1">The sequence shown here is derived from an EMBL/GenBank/DDBJ whole genome shotgun (WGS) entry which is preliminary data.</text>
</comment>
<accession>A0A4C1TA94</accession>
<sequence>MRVFRSIHIVVFSPLCVREPKVDVHVHAGTVGARSRTHRAGRCSRARPHGCVNEAAQRSPTLRAYNTYVATICVLHLSSEFMCRVHTRQTQSCHEKISTSSLSDDSNFLM</sequence>
<evidence type="ECO:0000313" key="1">
    <source>
        <dbReference type="EMBL" id="GBP11423.1"/>
    </source>
</evidence>
<proteinExistence type="predicted"/>
<dbReference type="Proteomes" id="UP000299102">
    <property type="component" value="Unassembled WGS sequence"/>
</dbReference>
<protein>
    <submittedName>
        <fullName evidence="1">Uncharacterized protein</fullName>
    </submittedName>
</protein>